<gene>
    <name evidence="2" type="ORF">CQW23_34230</name>
</gene>
<dbReference type="AlphaFoldDB" id="A0A2G2UZU2"/>
<reference evidence="2" key="1">
    <citation type="journal article" date="2017" name="Genome Biol.">
        <title>New reference genome sequences of hot pepper reveal the massive evolution of plant disease-resistance genes by retroduplication.</title>
        <authorList>
            <person name="Kim S."/>
            <person name="Park J."/>
            <person name="Yeom S.I."/>
            <person name="Kim Y.M."/>
            <person name="Seo E."/>
            <person name="Kim K.T."/>
            <person name="Kim M.S."/>
            <person name="Lee J.M."/>
            <person name="Cheong K."/>
            <person name="Shin H.S."/>
            <person name="Kim S.B."/>
            <person name="Han K."/>
            <person name="Lee J."/>
            <person name="Park M."/>
            <person name="Lee H.A."/>
            <person name="Lee H.Y."/>
            <person name="Lee Y."/>
            <person name="Oh S."/>
            <person name="Lee J.H."/>
            <person name="Choi E."/>
            <person name="Choi E."/>
            <person name="Lee S.E."/>
            <person name="Jeon J."/>
            <person name="Kim H."/>
            <person name="Choi G."/>
            <person name="Song H."/>
            <person name="Lee J."/>
            <person name="Lee S.C."/>
            <person name="Kwon J.K."/>
            <person name="Lee H.Y."/>
            <person name="Koo N."/>
            <person name="Hong Y."/>
            <person name="Kim R.W."/>
            <person name="Kang W.H."/>
            <person name="Huh J.H."/>
            <person name="Kang B.C."/>
            <person name="Yang T.J."/>
            <person name="Lee Y.H."/>
            <person name="Bennetzen J.L."/>
            <person name="Choi D."/>
        </authorList>
    </citation>
    <scope>NUCLEOTIDE SEQUENCE [LARGE SCALE GENOMIC DNA]</scope>
    <source>
        <strain evidence="2">PBC81</strain>
        <tissue evidence="2">Leaf</tissue>
    </source>
</reference>
<dbReference type="InterPro" id="IPR044792">
    <property type="entry name" value="TAR1"/>
</dbReference>
<reference evidence="2" key="2">
    <citation type="journal article" date="2017" name="J. Anim. Genet.">
        <title>Multiple reference genome sequences of hot pepper reveal the massive evolution of plant disease resistance genes by retroduplication.</title>
        <authorList>
            <person name="Kim S."/>
            <person name="Park J."/>
            <person name="Yeom S.-I."/>
            <person name="Kim Y.-M."/>
            <person name="Seo E."/>
            <person name="Kim K.-T."/>
            <person name="Kim M.-S."/>
            <person name="Lee J.M."/>
            <person name="Cheong K."/>
            <person name="Shin H.-S."/>
            <person name="Kim S.-B."/>
            <person name="Han K."/>
            <person name="Lee J."/>
            <person name="Park M."/>
            <person name="Lee H.-A."/>
            <person name="Lee H.-Y."/>
            <person name="Lee Y."/>
            <person name="Oh S."/>
            <person name="Lee J.H."/>
            <person name="Choi E."/>
            <person name="Choi E."/>
            <person name="Lee S.E."/>
            <person name="Jeon J."/>
            <person name="Kim H."/>
            <person name="Choi G."/>
            <person name="Song H."/>
            <person name="Lee J."/>
            <person name="Lee S.-C."/>
            <person name="Kwon J.-K."/>
            <person name="Lee H.-Y."/>
            <person name="Koo N."/>
            <person name="Hong Y."/>
            <person name="Kim R.W."/>
            <person name="Kang W.-H."/>
            <person name="Huh J.H."/>
            <person name="Kang B.-C."/>
            <person name="Yang T.-J."/>
            <person name="Lee Y.-H."/>
            <person name="Bennetzen J.L."/>
            <person name="Choi D."/>
        </authorList>
    </citation>
    <scope>NUCLEOTIDE SEQUENCE [LARGE SCALE GENOMIC DNA]</scope>
    <source>
        <strain evidence="2">cv. PBC81</strain>
    </source>
</reference>
<feature type="compositionally biased region" description="Basic and acidic residues" evidence="1">
    <location>
        <begin position="13"/>
        <end position="28"/>
    </location>
</feature>
<proteinExistence type="predicted"/>
<feature type="region of interest" description="Disordered" evidence="1">
    <location>
        <begin position="1"/>
        <end position="28"/>
    </location>
</feature>
<dbReference type="PANTHER" id="PTHR47188">
    <property type="entry name" value="PROTEIN TAR1"/>
    <property type="match status" value="1"/>
</dbReference>
<protein>
    <submittedName>
        <fullName evidence="2">Uncharacterized protein</fullName>
    </submittedName>
</protein>
<accession>A0A2G2UZU2</accession>
<name>A0A2G2UZU2_CAPBA</name>
<dbReference type="PANTHER" id="PTHR47188:SF1">
    <property type="entry name" value="PROTEIN TAR1"/>
    <property type="match status" value="1"/>
</dbReference>
<dbReference type="EMBL" id="MLFT02000975">
    <property type="protein sequence ID" value="PHT26158.1"/>
    <property type="molecule type" value="Genomic_DNA"/>
</dbReference>
<organism evidence="2">
    <name type="scientific">Capsicum baccatum</name>
    <name type="common">Peruvian pepper</name>
    <dbReference type="NCBI Taxonomy" id="33114"/>
    <lineage>
        <taxon>Eukaryota</taxon>
        <taxon>Viridiplantae</taxon>
        <taxon>Streptophyta</taxon>
        <taxon>Embryophyta</taxon>
        <taxon>Tracheophyta</taxon>
        <taxon>Spermatophyta</taxon>
        <taxon>Magnoliopsida</taxon>
        <taxon>eudicotyledons</taxon>
        <taxon>Gunneridae</taxon>
        <taxon>Pentapetalae</taxon>
        <taxon>asterids</taxon>
        <taxon>lamiids</taxon>
        <taxon>Solanales</taxon>
        <taxon>Solanaceae</taxon>
        <taxon>Solanoideae</taxon>
        <taxon>Capsiceae</taxon>
        <taxon>Capsicum</taxon>
    </lineage>
</organism>
<evidence type="ECO:0000256" key="1">
    <source>
        <dbReference type="SAM" id="MobiDB-lite"/>
    </source>
</evidence>
<dbReference type="GO" id="GO:0043457">
    <property type="term" value="P:regulation of cellular respiration"/>
    <property type="evidence" value="ECO:0007669"/>
    <property type="project" value="InterPro"/>
</dbReference>
<evidence type="ECO:0000313" key="2">
    <source>
        <dbReference type="EMBL" id="PHT26158.1"/>
    </source>
</evidence>
<comment type="caution">
    <text evidence="2">The sequence shown here is derived from an EMBL/GenBank/DDBJ whole genome shotgun (WGS) entry which is preliminary data.</text>
</comment>
<sequence length="145" mass="16032">MITQRVIPPDLGSRSERLNAKGSRSPDARRAIAATAKRVELQPPLAATSVDVDSHLGQHRVQGAREASICPTMTARPVIEARCEGATRCVTPRQTCPRPNGFGHNLRSKTRWFTGFCNSHQVSHFAMFFIDARAEISDAESHFHL</sequence>